<evidence type="ECO:0000313" key="3">
    <source>
        <dbReference type="Proteomes" id="UP001162640"/>
    </source>
</evidence>
<dbReference type="InterPro" id="IPR053139">
    <property type="entry name" value="Surface_bspA-like"/>
</dbReference>
<evidence type="ECO:0000313" key="2">
    <source>
        <dbReference type="EMBL" id="GMH49396.1"/>
    </source>
</evidence>
<organism evidence="2 3">
    <name type="scientific">Triparma laevis f. inornata</name>
    <dbReference type="NCBI Taxonomy" id="1714386"/>
    <lineage>
        <taxon>Eukaryota</taxon>
        <taxon>Sar</taxon>
        <taxon>Stramenopiles</taxon>
        <taxon>Ochrophyta</taxon>
        <taxon>Bolidophyceae</taxon>
        <taxon>Parmales</taxon>
        <taxon>Triparmaceae</taxon>
        <taxon>Triparma</taxon>
    </lineage>
</organism>
<gene>
    <name evidence="2" type="ORF">TL16_g00504</name>
</gene>
<dbReference type="AlphaFoldDB" id="A0A9W6ZBW2"/>
<dbReference type="Gene3D" id="3.80.10.10">
    <property type="entry name" value="Ribonuclease Inhibitor"/>
    <property type="match status" value="1"/>
</dbReference>
<dbReference type="Proteomes" id="UP001162640">
    <property type="component" value="Unassembled WGS sequence"/>
</dbReference>
<protein>
    <submittedName>
        <fullName evidence="2">Uncharacterized protein</fullName>
    </submittedName>
</protein>
<reference evidence="3" key="1">
    <citation type="journal article" date="2023" name="Commun. Biol.">
        <title>Genome analysis of Parmales, the sister group of diatoms, reveals the evolutionary specialization of diatoms from phago-mixotrophs to photoautotrophs.</title>
        <authorList>
            <person name="Ban H."/>
            <person name="Sato S."/>
            <person name="Yoshikawa S."/>
            <person name="Yamada K."/>
            <person name="Nakamura Y."/>
            <person name="Ichinomiya M."/>
            <person name="Sato N."/>
            <person name="Blanc-Mathieu R."/>
            <person name="Endo H."/>
            <person name="Kuwata A."/>
            <person name="Ogata H."/>
        </authorList>
    </citation>
    <scope>NUCLEOTIDE SEQUENCE [LARGE SCALE GENOMIC DNA]</scope>
</reference>
<feature type="compositionally biased region" description="Acidic residues" evidence="1">
    <location>
        <begin position="27"/>
        <end position="36"/>
    </location>
</feature>
<evidence type="ECO:0000256" key="1">
    <source>
        <dbReference type="SAM" id="MobiDB-lite"/>
    </source>
</evidence>
<feature type="region of interest" description="Disordered" evidence="1">
    <location>
        <begin position="18"/>
        <end position="51"/>
    </location>
</feature>
<dbReference type="PANTHER" id="PTHR45661:SF3">
    <property type="entry name" value="IG-LIKE DOMAIN-CONTAINING PROTEIN"/>
    <property type="match status" value="1"/>
</dbReference>
<dbReference type="PANTHER" id="PTHR45661">
    <property type="entry name" value="SURFACE ANTIGEN"/>
    <property type="match status" value="1"/>
</dbReference>
<dbReference type="EMBL" id="BLQM01000009">
    <property type="protein sequence ID" value="GMH49396.1"/>
    <property type="molecule type" value="Genomic_DNA"/>
</dbReference>
<accession>A0A9W6ZBW2</accession>
<name>A0A9W6ZBW2_9STRA</name>
<dbReference type="Pfam" id="PF13306">
    <property type="entry name" value="LRR_5"/>
    <property type="match status" value="1"/>
</dbReference>
<proteinExistence type="predicted"/>
<dbReference type="SUPFAM" id="SSF52058">
    <property type="entry name" value="L domain-like"/>
    <property type="match status" value="1"/>
</dbReference>
<dbReference type="InterPro" id="IPR026906">
    <property type="entry name" value="LRR_5"/>
</dbReference>
<dbReference type="InterPro" id="IPR032675">
    <property type="entry name" value="LRR_dom_sf"/>
</dbReference>
<sequence>MFNSVATWFSIRLKTQEISRKRGREDEEKEDGEEQNEGSAADNSTISTTVSTDPAATDQFMHTPEFRRHFVDFVHLQTLVALRVATKGWNAAADALIDEGLASGQLMVHCGEDSSGRLNMAQMERRKLVTRVIFLLNVTKVGENTCWYAVNLVVVDIPEGVESIGEYAFQSCHSLTTASFPTTLIAIGHCALRFCSSLDNVDLLHTNLQQFGDYAFSNCSELKSMTIPDSLQTLSEYSFEGSHKLVPFNINGYNDNINNLVVAYLRDQQRIAPAPAPVDDCTASSKKV</sequence>
<comment type="caution">
    <text evidence="2">The sequence shown here is derived from an EMBL/GenBank/DDBJ whole genome shotgun (WGS) entry which is preliminary data.</text>
</comment>
<feature type="compositionally biased region" description="Polar residues" evidence="1">
    <location>
        <begin position="37"/>
        <end position="51"/>
    </location>
</feature>